<dbReference type="Pfam" id="PF00072">
    <property type="entry name" value="Response_reg"/>
    <property type="match status" value="1"/>
</dbReference>
<dbReference type="RefSeq" id="WP_415862444.1">
    <property type="nucleotide sequence ID" value="NZ_CP134536.1"/>
</dbReference>
<dbReference type="InterPro" id="IPR052893">
    <property type="entry name" value="TCS_response_regulator"/>
</dbReference>
<proteinExistence type="predicted"/>
<evidence type="ECO:0000313" key="3">
    <source>
        <dbReference type="EMBL" id="WNH12461.1"/>
    </source>
</evidence>
<organism evidence="3 4">
    <name type="scientific">Thalassobellus suaedae</name>
    <dbReference type="NCBI Taxonomy" id="3074124"/>
    <lineage>
        <taxon>Bacteria</taxon>
        <taxon>Pseudomonadati</taxon>
        <taxon>Bacteroidota</taxon>
        <taxon>Flavobacteriia</taxon>
        <taxon>Flavobacteriales</taxon>
        <taxon>Flavobacteriaceae</taxon>
        <taxon>Thalassobellus</taxon>
    </lineage>
</organism>
<name>A0ABY9Y2J9_9FLAO</name>
<sequence>MNKIKNLTLVDDDDVFVLLTKIAIKKTNLVDQIMVFSNGLDALIFLKEMKNNEDALPEIIFLDLSMPIMDGWQFLEEFSKLHPKLAKKVTIYICSSSISPRDILRAKTINEVSDYIIKPITKDKLKDIIHRLN</sequence>
<dbReference type="Proteomes" id="UP001303407">
    <property type="component" value="Chromosome"/>
</dbReference>
<dbReference type="Gene3D" id="3.40.50.2300">
    <property type="match status" value="1"/>
</dbReference>
<evidence type="ECO:0000313" key="4">
    <source>
        <dbReference type="Proteomes" id="UP001303407"/>
    </source>
</evidence>
<dbReference type="PROSITE" id="PS50110">
    <property type="entry name" value="RESPONSE_REGULATORY"/>
    <property type="match status" value="1"/>
</dbReference>
<dbReference type="PANTHER" id="PTHR44520:SF2">
    <property type="entry name" value="RESPONSE REGULATOR RCP1"/>
    <property type="match status" value="1"/>
</dbReference>
<feature type="modified residue" description="4-aspartylphosphate" evidence="1">
    <location>
        <position position="63"/>
    </location>
</feature>
<dbReference type="SMART" id="SM00448">
    <property type="entry name" value="REC"/>
    <property type="match status" value="1"/>
</dbReference>
<keyword evidence="4" id="KW-1185">Reference proteome</keyword>
<protein>
    <submittedName>
        <fullName evidence="3">Response regulator</fullName>
    </submittedName>
</protein>
<dbReference type="InterPro" id="IPR001789">
    <property type="entry name" value="Sig_transdc_resp-reg_receiver"/>
</dbReference>
<reference evidence="3 4" key="1">
    <citation type="submission" date="2023-09" db="EMBL/GenBank/DDBJ databases">
        <title>Thalassobella suaedae gen. nov., sp. nov., a marine bacterium of the family Flavobacteriaceae isolated from a halophyte Suaeda japonica.</title>
        <authorList>
            <person name="Lee S.Y."/>
            <person name="Hwang C.Y."/>
        </authorList>
    </citation>
    <scope>NUCLEOTIDE SEQUENCE [LARGE SCALE GENOMIC DNA]</scope>
    <source>
        <strain evidence="3 4">HL-DH10</strain>
    </source>
</reference>
<evidence type="ECO:0000259" key="2">
    <source>
        <dbReference type="PROSITE" id="PS50110"/>
    </source>
</evidence>
<dbReference type="InterPro" id="IPR011006">
    <property type="entry name" value="CheY-like_superfamily"/>
</dbReference>
<dbReference type="SUPFAM" id="SSF52172">
    <property type="entry name" value="CheY-like"/>
    <property type="match status" value="1"/>
</dbReference>
<dbReference type="EMBL" id="CP134536">
    <property type="protein sequence ID" value="WNH12461.1"/>
    <property type="molecule type" value="Genomic_DNA"/>
</dbReference>
<evidence type="ECO:0000256" key="1">
    <source>
        <dbReference type="PROSITE-ProRule" id="PRU00169"/>
    </source>
</evidence>
<keyword evidence="1" id="KW-0597">Phosphoprotein</keyword>
<feature type="domain" description="Response regulatory" evidence="2">
    <location>
        <begin position="6"/>
        <end position="133"/>
    </location>
</feature>
<accession>A0ABY9Y2J9</accession>
<gene>
    <name evidence="3" type="ORF">RHP49_16425</name>
</gene>
<dbReference type="PANTHER" id="PTHR44520">
    <property type="entry name" value="RESPONSE REGULATOR RCP1-RELATED"/>
    <property type="match status" value="1"/>
</dbReference>